<organism evidence="1">
    <name type="scientific">Pararge aegeria</name>
    <name type="common">speckled wood butterfly</name>
    <dbReference type="NCBI Taxonomy" id="116150"/>
    <lineage>
        <taxon>Eukaryota</taxon>
        <taxon>Metazoa</taxon>
        <taxon>Ecdysozoa</taxon>
        <taxon>Arthropoda</taxon>
        <taxon>Hexapoda</taxon>
        <taxon>Insecta</taxon>
        <taxon>Pterygota</taxon>
        <taxon>Neoptera</taxon>
        <taxon>Endopterygota</taxon>
        <taxon>Lepidoptera</taxon>
        <taxon>Glossata</taxon>
        <taxon>Ditrysia</taxon>
        <taxon>Papilionoidea</taxon>
        <taxon>Nymphalidae</taxon>
        <taxon>Satyrinae</taxon>
        <taxon>Satyrini</taxon>
        <taxon>Parargina</taxon>
        <taxon>Pararge</taxon>
    </lineage>
</organism>
<sequence length="84" mass="9465">MTNARTTHGNKIYIVDDRSSRDFSTFLSPEQWESGVSPSCNCKNRLCNSALQRSVSSDIATKRSNICNFKIRPSSATTFKPFKQ</sequence>
<evidence type="ECO:0000313" key="1">
    <source>
        <dbReference type="EMBL" id="JAA88244.1"/>
    </source>
</evidence>
<reference evidence="1" key="2">
    <citation type="submission" date="2013-05" db="EMBL/GenBank/DDBJ databases">
        <authorList>
            <person name="Carter J.-M."/>
            <person name="Baker S.C."/>
            <person name="Pink R."/>
            <person name="Carter D.R.F."/>
            <person name="Collins A."/>
            <person name="Tomlin J."/>
            <person name="Gibbs M."/>
            <person name="Breuker C.J."/>
        </authorList>
    </citation>
    <scope>NUCLEOTIDE SEQUENCE</scope>
    <source>
        <tissue evidence="1">Ovary</tissue>
    </source>
</reference>
<accession>S4PC53</accession>
<proteinExistence type="predicted"/>
<dbReference type="AlphaFoldDB" id="S4PC53"/>
<reference evidence="1" key="1">
    <citation type="journal article" date="2013" name="BMC Genomics">
        <title>Unscrambling butterfly oogenesis.</title>
        <authorList>
            <person name="Carter J.M."/>
            <person name="Baker S.C."/>
            <person name="Pink R."/>
            <person name="Carter D.R."/>
            <person name="Collins A."/>
            <person name="Tomlin J."/>
            <person name="Gibbs M."/>
            <person name="Breuker C.J."/>
        </authorList>
    </citation>
    <scope>NUCLEOTIDE SEQUENCE</scope>
    <source>
        <tissue evidence="1">Ovary</tissue>
    </source>
</reference>
<protein>
    <submittedName>
        <fullName evidence="1">Uncharacterized protein</fullName>
    </submittedName>
</protein>
<dbReference type="EMBL" id="GAIX01004316">
    <property type="protein sequence ID" value="JAA88244.1"/>
    <property type="molecule type" value="Transcribed_RNA"/>
</dbReference>
<name>S4PC53_9NEOP</name>